<sequence length="706" mass="77567">MKASGRSWWRDETAEYRAAEIKEARNKSTCSREESNLGSCYTDHSHPAGRFHHKNHETPHNDASSSNGCCMPERCMFYMNVGAMFTEVPHDMTAQRGQDVEMACSFRGAGTPSYSLEIQWWYIRNHLEWTDQQPWTNEVSPEEETPKDATKISVVKVVGSNISHKLRLSRVKTSDEGTYECRVIDFSDEAGARRHRVRAYLQVVPESAAAGPERDANFDAGDDTKVGAAFVDAEPHGGGHLQNHGPHLEHDKRPQAAPHHGHSHGGGPQHNAARELKRSGTDNNHSDCSNEPSCTLAGYMSESEANSSLSSFSTLSEYSSLGRPVPPSCRGWRSHLRQASCSLIGCLQLSKLPNSPDFDPAENLWAAVHKKTISIRPNKPADLYAATKATLVSTTPQLNQRTGPALALIGACRASEELSLGSTSLETLLRRKSPQRLIAGLLQKRIERCHQQRAEVKLQRLGEVGHALQLDAQLPDVAVQLVDGRCRRCQLFRLVYSSIIDTTTAFRSSLEAEGAGQSPPSKQLAGDATETPAAPPTSSFKTMAACFLYAQDCRYKSNRWSTVSQLHCLQPHPPVLVGGAAGDDPPQQHTQLPRCRLHPVRRPLNHQLADPPQLLRHDAAGLTLLQLGILHDQNHTPRPHLDQSRNFIFLRSPVMILAAAEVTPGKKEAMVLPTEHRSSHDANSSDTVAPSPGSIEGSYSLNTMSP</sequence>
<dbReference type="InterPro" id="IPR007110">
    <property type="entry name" value="Ig-like_dom"/>
</dbReference>
<dbReference type="SUPFAM" id="SSF48726">
    <property type="entry name" value="Immunoglobulin"/>
    <property type="match status" value="1"/>
</dbReference>
<dbReference type="EMBL" id="NHOQ01000938">
    <property type="protein sequence ID" value="PWA28156.1"/>
    <property type="molecule type" value="Genomic_DNA"/>
</dbReference>
<evidence type="ECO:0000256" key="4">
    <source>
        <dbReference type="ARBA" id="ARBA00070407"/>
    </source>
</evidence>
<proteinExistence type="predicted"/>
<feature type="compositionally biased region" description="Polar residues" evidence="5">
    <location>
        <begin position="697"/>
        <end position="706"/>
    </location>
</feature>
<evidence type="ECO:0000313" key="7">
    <source>
        <dbReference type="EMBL" id="PWA28156.1"/>
    </source>
</evidence>
<dbReference type="GO" id="GO:0043524">
    <property type="term" value="P:negative regulation of neuron apoptotic process"/>
    <property type="evidence" value="ECO:0007669"/>
    <property type="project" value="UniProtKB-ARBA"/>
</dbReference>
<feature type="region of interest" description="Disordered" evidence="5">
    <location>
        <begin position="232"/>
        <end position="290"/>
    </location>
</feature>
<dbReference type="InterPro" id="IPR003599">
    <property type="entry name" value="Ig_sub"/>
</dbReference>
<evidence type="ECO:0000259" key="6">
    <source>
        <dbReference type="PROSITE" id="PS50835"/>
    </source>
</evidence>
<dbReference type="InterPro" id="IPR013106">
    <property type="entry name" value="Ig_V-set"/>
</dbReference>
<dbReference type="PANTHER" id="PTHR12207:SF31">
    <property type="entry name" value="V-SET AND TRANSMEMBRANE DOMAIN-CONTAINING PROTEIN 2-LIKE PROTEIN"/>
    <property type="match status" value="1"/>
</dbReference>
<feature type="compositionally biased region" description="Polar residues" evidence="5">
    <location>
        <begin position="281"/>
        <end position="290"/>
    </location>
</feature>
<feature type="region of interest" description="Disordered" evidence="5">
    <location>
        <begin position="673"/>
        <end position="706"/>
    </location>
</feature>
<feature type="domain" description="Ig-like" evidence="6">
    <location>
        <begin position="72"/>
        <end position="198"/>
    </location>
</feature>
<dbReference type="AlphaFoldDB" id="A0A315W0A2"/>
<keyword evidence="2" id="KW-1015">Disulfide bond</keyword>
<keyword evidence="3" id="KW-0393">Immunoglobulin domain</keyword>
<dbReference type="Gene3D" id="2.60.40.10">
    <property type="entry name" value="Immunoglobulins"/>
    <property type="match status" value="1"/>
</dbReference>
<reference evidence="7 8" key="1">
    <citation type="journal article" date="2018" name="G3 (Bethesda)">
        <title>A High-Quality Reference Genome for the Invasive Mosquitofish Gambusia affinis Using a Chicago Library.</title>
        <authorList>
            <person name="Hoffberg S.L."/>
            <person name="Troendle N.J."/>
            <person name="Glenn T.C."/>
            <person name="Mahmud O."/>
            <person name="Louha S."/>
            <person name="Chalopin D."/>
            <person name="Bennetzen J.L."/>
            <person name="Mauricio R."/>
        </authorList>
    </citation>
    <scope>NUCLEOTIDE SEQUENCE [LARGE SCALE GENOMIC DNA]</scope>
    <source>
        <strain evidence="7">NE01/NJP1002.9</strain>
        <tissue evidence="7">Muscle</tissue>
    </source>
</reference>
<comment type="caution">
    <text evidence="7">The sequence shown here is derived from an EMBL/GenBank/DDBJ whole genome shotgun (WGS) entry which is preliminary data.</text>
</comment>
<accession>A0A315W0A2</accession>
<dbReference type="FunFam" id="2.60.40.10:FF:000735">
    <property type="entry name" value="V-set and transmembrane domain containing 2 like"/>
    <property type="match status" value="1"/>
</dbReference>
<keyword evidence="8" id="KW-1185">Reference proteome</keyword>
<dbReference type="InterPro" id="IPR013783">
    <property type="entry name" value="Ig-like_fold"/>
</dbReference>
<dbReference type="SMART" id="SM00409">
    <property type="entry name" value="IG"/>
    <property type="match status" value="1"/>
</dbReference>
<evidence type="ECO:0000256" key="5">
    <source>
        <dbReference type="SAM" id="MobiDB-lite"/>
    </source>
</evidence>
<dbReference type="GO" id="GO:0016020">
    <property type="term" value="C:membrane"/>
    <property type="evidence" value="ECO:0007669"/>
    <property type="project" value="TreeGrafter"/>
</dbReference>
<name>A0A315W0A2_GAMAF</name>
<keyword evidence="1" id="KW-0732">Signal</keyword>
<dbReference type="PANTHER" id="PTHR12207">
    <property type="entry name" value="V-SET AND TRANSMEMBRANE DOMAIN-CONTAINING PROTEIN"/>
    <property type="match status" value="1"/>
</dbReference>
<evidence type="ECO:0000256" key="3">
    <source>
        <dbReference type="ARBA" id="ARBA00023319"/>
    </source>
</evidence>
<dbReference type="GO" id="GO:0005576">
    <property type="term" value="C:extracellular region"/>
    <property type="evidence" value="ECO:0007669"/>
    <property type="project" value="UniProtKB-ARBA"/>
</dbReference>
<dbReference type="PROSITE" id="PS50835">
    <property type="entry name" value="IG_LIKE"/>
    <property type="match status" value="1"/>
</dbReference>
<evidence type="ECO:0000256" key="2">
    <source>
        <dbReference type="ARBA" id="ARBA00023157"/>
    </source>
</evidence>
<dbReference type="Proteomes" id="UP000250572">
    <property type="component" value="Unassembled WGS sequence"/>
</dbReference>
<dbReference type="InterPro" id="IPR036179">
    <property type="entry name" value="Ig-like_dom_sf"/>
</dbReference>
<feature type="region of interest" description="Disordered" evidence="5">
    <location>
        <begin position="511"/>
        <end position="536"/>
    </location>
</feature>
<evidence type="ECO:0000313" key="8">
    <source>
        <dbReference type="Proteomes" id="UP000250572"/>
    </source>
</evidence>
<gene>
    <name evidence="7" type="ORF">CCH79_00017968</name>
</gene>
<organism evidence="7 8">
    <name type="scientific">Gambusia affinis</name>
    <name type="common">Western mosquitofish</name>
    <name type="synonym">Heterandria affinis</name>
    <dbReference type="NCBI Taxonomy" id="33528"/>
    <lineage>
        <taxon>Eukaryota</taxon>
        <taxon>Metazoa</taxon>
        <taxon>Chordata</taxon>
        <taxon>Craniata</taxon>
        <taxon>Vertebrata</taxon>
        <taxon>Euteleostomi</taxon>
        <taxon>Actinopterygii</taxon>
        <taxon>Neopterygii</taxon>
        <taxon>Teleostei</taxon>
        <taxon>Neoteleostei</taxon>
        <taxon>Acanthomorphata</taxon>
        <taxon>Ovalentaria</taxon>
        <taxon>Atherinomorphae</taxon>
        <taxon>Cyprinodontiformes</taxon>
        <taxon>Poeciliidae</taxon>
        <taxon>Poeciliinae</taxon>
        <taxon>Gambusia</taxon>
    </lineage>
</organism>
<dbReference type="Pfam" id="PF07686">
    <property type="entry name" value="V-set"/>
    <property type="match status" value="1"/>
</dbReference>
<evidence type="ECO:0000256" key="1">
    <source>
        <dbReference type="ARBA" id="ARBA00022729"/>
    </source>
</evidence>
<protein>
    <recommendedName>
        <fullName evidence="4">V-set and transmembrane domain-containing protein 2-like protein</fullName>
    </recommendedName>
</protein>
<dbReference type="STRING" id="33528.ENSGAFP00000029881"/>
<dbReference type="InterPro" id="IPR051102">
    <property type="entry name" value="IgSF_V-set/TM_domain"/>
</dbReference>